<name>A0ABV6D8H2_9HYPH</name>
<keyword evidence="2" id="KW-1185">Reference proteome</keyword>
<sequence>MEEKDAYAGEKILDLLNFQELTREYNLSVNQNFLFLQETLIAEVRRRCRRGTTFFAPRSWRKPVKHLQVAAMRHLKSSPDEASVRAIACEVAACALTITNGKPYNYQWQAL</sequence>
<reference evidence="1 2" key="1">
    <citation type="submission" date="2024-09" db="EMBL/GenBank/DDBJ databases">
        <authorList>
            <person name="Sun Q."/>
            <person name="Mori K."/>
        </authorList>
    </citation>
    <scope>NUCLEOTIDE SEQUENCE [LARGE SCALE GENOMIC DNA]</scope>
    <source>
        <strain evidence="1 2">CCM 8543</strain>
    </source>
</reference>
<protein>
    <submittedName>
        <fullName evidence="1">Uncharacterized protein</fullName>
    </submittedName>
</protein>
<dbReference type="Proteomes" id="UP001589755">
    <property type="component" value="Unassembled WGS sequence"/>
</dbReference>
<proteinExistence type="predicted"/>
<comment type="caution">
    <text evidence="1">The sequence shown here is derived from an EMBL/GenBank/DDBJ whole genome shotgun (WGS) entry which is preliminary data.</text>
</comment>
<gene>
    <name evidence="1" type="ORF">ACFFJ2_10910</name>
</gene>
<dbReference type="EMBL" id="JBHLXD010000015">
    <property type="protein sequence ID" value="MFC0208906.1"/>
    <property type="molecule type" value="Genomic_DNA"/>
</dbReference>
<evidence type="ECO:0000313" key="1">
    <source>
        <dbReference type="EMBL" id="MFC0208906.1"/>
    </source>
</evidence>
<accession>A0ABV6D8H2</accession>
<dbReference type="RefSeq" id="WP_261518344.1">
    <property type="nucleotide sequence ID" value="NZ_JAODNW010000001.1"/>
</dbReference>
<organism evidence="1 2">
    <name type="scientific">Chelativorans intermedius</name>
    <dbReference type="NCBI Taxonomy" id="515947"/>
    <lineage>
        <taxon>Bacteria</taxon>
        <taxon>Pseudomonadati</taxon>
        <taxon>Pseudomonadota</taxon>
        <taxon>Alphaproteobacteria</taxon>
        <taxon>Hyphomicrobiales</taxon>
        <taxon>Phyllobacteriaceae</taxon>
        <taxon>Chelativorans</taxon>
    </lineage>
</organism>
<evidence type="ECO:0000313" key="2">
    <source>
        <dbReference type="Proteomes" id="UP001589755"/>
    </source>
</evidence>